<accession>A0A1R4KRS2</accession>
<sequence length="164" mass="17612">MCAALAVVAGVIAQLSRVLGVAIQAIVPWLSFPAPLPWFLGIMVAVALFRRPGVALITGFLGMVASAGGLVLVGGIIIELVFLTGRYRRWSPARYYLAAGLIAVVNFGFMYLYADFTTLPILVQILAFLIRLGLYLGYAWLALWTTAQLERAGIHGVSKARSAS</sequence>
<keyword evidence="1" id="KW-0472">Membrane</keyword>
<keyword evidence="3" id="KW-1185">Reference proteome</keyword>
<evidence type="ECO:0000313" key="2">
    <source>
        <dbReference type="EMBL" id="SJN47031.1"/>
    </source>
</evidence>
<dbReference type="Pfam" id="PF09819">
    <property type="entry name" value="ABC_cobalt"/>
    <property type="match status" value="1"/>
</dbReference>
<reference evidence="2 3" key="1">
    <citation type="submission" date="2017-02" db="EMBL/GenBank/DDBJ databases">
        <authorList>
            <person name="Peterson S.W."/>
        </authorList>
    </citation>
    <scope>NUCLEOTIDE SEQUENCE [LARGE SCALE GENOMIC DNA]</scope>
    <source>
        <strain evidence="2 3">B Mb 05.01</strain>
    </source>
</reference>
<dbReference type="AlphaFoldDB" id="A0A1R4KRS2"/>
<proteinExistence type="predicted"/>
<dbReference type="Proteomes" id="UP000196320">
    <property type="component" value="Unassembled WGS sequence"/>
</dbReference>
<gene>
    <name evidence="2" type="ORF">FM104_15585</name>
</gene>
<feature type="transmembrane region" description="Helical" evidence="1">
    <location>
        <begin position="30"/>
        <end position="49"/>
    </location>
</feature>
<evidence type="ECO:0008006" key="4">
    <source>
        <dbReference type="Google" id="ProtNLM"/>
    </source>
</evidence>
<organism evidence="2 3">
    <name type="scientific">Microbacterium esteraromaticum</name>
    <dbReference type="NCBI Taxonomy" id="57043"/>
    <lineage>
        <taxon>Bacteria</taxon>
        <taxon>Bacillati</taxon>
        <taxon>Actinomycetota</taxon>
        <taxon>Actinomycetes</taxon>
        <taxon>Micrococcales</taxon>
        <taxon>Microbacteriaceae</taxon>
        <taxon>Microbacterium</taxon>
    </lineage>
</organism>
<keyword evidence="1" id="KW-0812">Transmembrane</keyword>
<feature type="transmembrane region" description="Helical" evidence="1">
    <location>
        <begin position="56"/>
        <end position="83"/>
    </location>
</feature>
<feature type="transmembrane region" description="Helical" evidence="1">
    <location>
        <begin position="121"/>
        <end position="141"/>
    </location>
</feature>
<dbReference type="EMBL" id="FUKO01000048">
    <property type="protein sequence ID" value="SJN47031.1"/>
    <property type="molecule type" value="Genomic_DNA"/>
</dbReference>
<evidence type="ECO:0000256" key="1">
    <source>
        <dbReference type="SAM" id="Phobius"/>
    </source>
</evidence>
<evidence type="ECO:0000313" key="3">
    <source>
        <dbReference type="Proteomes" id="UP000196320"/>
    </source>
</evidence>
<keyword evidence="1" id="KW-1133">Transmembrane helix</keyword>
<name>A0A1R4KRS2_9MICO</name>
<protein>
    <recommendedName>
        <fullName evidence="4">ECF transporter S component</fullName>
    </recommendedName>
</protein>
<feature type="transmembrane region" description="Helical" evidence="1">
    <location>
        <begin position="95"/>
        <end position="114"/>
    </location>
</feature>
<dbReference type="InterPro" id="IPR017195">
    <property type="entry name" value="ABC_thiamin-permease_prd"/>
</dbReference>